<dbReference type="SMART" id="SM00327">
    <property type="entry name" value="VWA"/>
    <property type="match status" value="1"/>
</dbReference>
<dbReference type="EMBL" id="PXOT01000020">
    <property type="protein sequence ID" value="PSG92104.1"/>
    <property type="molecule type" value="Genomic_DNA"/>
</dbReference>
<dbReference type="SUPFAM" id="SSF53300">
    <property type="entry name" value="vWA-like"/>
    <property type="match status" value="1"/>
</dbReference>
<dbReference type="OrthoDB" id="9805121at2"/>
<proteinExistence type="predicted"/>
<dbReference type="SUPFAM" id="SSF56935">
    <property type="entry name" value="Porins"/>
    <property type="match status" value="1"/>
</dbReference>
<dbReference type="SUPFAM" id="SSF49464">
    <property type="entry name" value="Carboxypeptidase regulatory domain-like"/>
    <property type="match status" value="1"/>
</dbReference>
<dbReference type="PROSITE" id="PS50234">
    <property type="entry name" value="VWFA"/>
    <property type="match status" value="1"/>
</dbReference>
<dbReference type="Gene3D" id="2.170.130.10">
    <property type="entry name" value="TonB-dependent receptor, plug domain"/>
    <property type="match status" value="1"/>
</dbReference>
<accession>A0A2T1NGY5</accession>
<comment type="caution">
    <text evidence="2">The sequence shown here is derived from an EMBL/GenBank/DDBJ whole genome shotgun (WGS) entry which is preliminary data.</text>
</comment>
<dbReference type="Gene3D" id="3.40.50.410">
    <property type="entry name" value="von Willebrand factor, type A domain"/>
    <property type="match status" value="1"/>
</dbReference>
<dbReference type="Pfam" id="PF13715">
    <property type="entry name" value="CarbopepD_reg_2"/>
    <property type="match status" value="1"/>
</dbReference>
<protein>
    <submittedName>
        <fullName evidence="2">VWA domain-containing protein</fullName>
    </submittedName>
</protein>
<dbReference type="Pfam" id="PF07715">
    <property type="entry name" value="Plug"/>
    <property type="match status" value="1"/>
</dbReference>
<dbReference type="Pfam" id="PF00092">
    <property type="entry name" value="VWA"/>
    <property type="match status" value="1"/>
</dbReference>
<organism evidence="2 3">
    <name type="scientific">Mesoflavibacter zeaxanthinifaciens subsp. sabulilitoris</name>
    <dbReference type="NCBI Taxonomy" id="1520893"/>
    <lineage>
        <taxon>Bacteria</taxon>
        <taxon>Pseudomonadati</taxon>
        <taxon>Bacteroidota</taxon>
        <taxon>Flavobacteriia</taxon>
        <taxon>Flavobacteriales</taxon>
        <taxon>Flavobacteriaceae</taxon>
        <taxon>Mesoflavibacter</taxon>
    </lineage>
</organism>
<dbReference type="CDD" id="cd01465">
    <property type="entry name" value="vWA_subgroup"/>
    <property type="match status" value="1"/>
</dbReference>
<dbReference type="InterPro" id="IPR051173">
    <property type="entry name" value="Ca_channel_alpha-2/delta"/>
</dbReference>
<dbReference type="RefSeq" id="WP_106678020.1">
    <property type="nucleotide sequence ID" value="NZ_JACHWV010000001.1"/>
</dbReference>
<evidence type="ECO:0000313" key="3">
    <source>
        <dbReference type="Proteomes" id="UP000238430"/>
    </source>
</evidence>
<dbReference type="InterPro" id="IPR037066">
    <property type="entry name" value="Plug_dom_sf"/>
</dbReference>
<dbReference type="InterPro" id="IPR002035">
    <property type="entry name" value="VWF_A"/>
</dbReference>
<reference evidence="2 3" key="1">
    <citation type="submission" date="2018-03" db="EMBL/GenBank/DDBJ databases">
        <title>Mesoflavibacter sp. HG37 and Mesoflavibacter sp. HG96 sp.nov., two marine bacteria isolated from seawater of Western Pacific Ocean.</title>
        <authorList>
            <person name="Cheng H."/>
            <person name="Wu Y.-H."/>
            <person name="Guo L.-L."/>
            <person name="Xu X.-W."/>
        </authorList>
    </citation>
    <scope>NUCLEOTIDE SEQUENCE [LARGE SCALE GENOMIC DNA]</scope>
    <source>
        <strain evidence="2 3">KCTC 42117</strain>
    </source>
</reference>
<dbReference type="InterPro" id="IPR012910">
    <property type="entry name" value="Plug_dom"/>
</dbReference>
<feature type="domain" description="VWFA" evidence="1">
    <location>
        <begin position="346"/>
        <end position="524"/>
    </location>
</feature>
<keyword evidence="3" id="KW-1185">Reference proteome</keyword>
<dbReference type="InterPro" id="IPR021908">
    <property type="entry name" value="YfbK_C"/>
</dbReference>
<gene>
    <name evidence="2" type="ORF">C7H61_05865</name>
</gene>
<dbReference type="Pfam" id="PF12450">
    <property type="entry name" value="vWF_A"/>
    <property type="match status" value="1"/>
</dbReference>
<dbReference type="AlphaFoldDB" id="A0A2T1NGY5"/>
<evidence type="ECO:0000259" key="1">
    <source>
        <dbReference type="PROSITE" id="PS50234"/>
    </source>
</evidence>
<dbReference type="InterPro" id="IPR036465">
    <property type="entry name" value="vWFA_dom_sf"/>
</dbReference>
<dbReference type="PANTHER" id="PTHR10166:SF37">
    <property type="entry name" value="STOLID, ISOFORM H"/>
    <property type="match status" value="1"/>
</dbReference>
<dbReference type="Gene3D" id="2.60.40.1120">
    <property type="entry name" value="Carboxypeptidase-like, regulatory domain"/>
    <property type="match status" value="1"/>
</dbReference>
<dbReference type="FunFam" id="2.60.40.1120:FF:000003">
    <property type="entry name" value="Outer membrane protein Omp121"/>
    <property type="match status" value="1"/>
</dbReference>
<sequence length="701" mass="77371">MKLFLKSILVLFTIVQIQAQEKVISGVVSDENGLPLPSATVLVKGTSNGIQTDFDGKYTIKAQLGDLLVFSYVGYNTKEVTVGSSNTINVSMVPDNNLDEVIVVGYGTTRHRVKKERIKNASQLVSNKQQESSNVTQALTGQVAGVAVINSSGQPGNTANIRIRGYNSINDNEPLYIIDGKISSKDDLNTIKARKVSEVKVAKNFVGQALYGDKGKYGVVFVKTKNSNYVLPDIESIENESYTKIHENKFKTVSASPLSTFSIDVDKAGYSNVRRLINNGQFVPANAVKIEEMVNYFNYNYPQPKDEHPFSIHTEVAKTPWNQDTKLVKIGLQGKIYENENLPAANLTFLIDVSGSMGSPNKLGLLKQAFKLLVNQLREKDKVSIVVYAGAAGVVLKPTSGKHKDKIIEALDNLESGGSTAGGAGIQLAYKLAQENFNKKGNNRVILATDGDFNVGASSDQDMEDLITEKRKSGVFLSVLGFGYGNYKDSKLETLADKGNGNHAYIDTMQEARRIFESEFGGTLFTIAKDVKLQVEFNPNKVQAYRLIGYENRLLADEDFIDDTKDAGELGAGHTVTALYEVIPVGVKSEFIKDEIDLKYTDKKANNNYSDELFTVKFRYKKPDEDTSIEMVHVQKDETTEASENMNFASAVALFGMQLRQSQFYNNASQDLVIQLAEKGRGEDKNGYRAEFIRLAKTQTF</sequence>
<dbReference type="InterPro" id="IPR008969">
    <property type="entry name" value="CarboxyPept-like_regulatory"/>
</dbReference>
<evidence type="ECO:0000313" key="2">
    <source>
        <dbReference type="EMBL" id="PSG92104.1"/>
    </source>
</evidence>
<name>A0A2T1NGY5_9FLAO</name>
<dbReference type="Proteomes" id="UP000238430">
    <property type="component" value="Unassembled WGS sequence"/>
</dbReference>
<dbReference type="Pfam" id="PF12034">
    <property type="entry name" value="YfbK_C"/>
    <property type="match status" value="1"/>
</dbReference>
<dbReference type="InterPro" id="IPR022156">
    <property type="entry name" value="Uncharacterised_YfbK_N"/>
</dbReference>
<dbReference type="PANTHER" id="PTHR10166">
    <property type="entry name" value="VOLTAGE-DEPENDENT CALCIUM CHANNEL SUBUNIT ALPHA-2/DELTA-RELATED"/>
    <property type="match status" value="1"/>
</dbReference>